<evidence type="ECO:0000256" key="3">
    <source>
        <dbReference type="ARBA" id="ARBA00022827"/>
    </source>
</evidence>
<dbReference type="Gene3D" id="3.40.50.150">
    <property type="entry name" value="Vaccinia Virus protein VP39"/>
    <property type="match status" value="1"/>
</dbReference>
<dbReference type="GO" id="GO:0005737">
    <property type="term" value="C:cytoplasm"/>
    <property type="evidence" value="ECO:0007669"/>
    <property type="project" value="InterPro"/>
</dbReference>
<dbReference type="SUPFAM" id="SSF53271">
    <property type="entry name" value="PRTase-like"/>
    <property type="match status" value="1"/>
</dbReference>
<evidence type="ECO:0000256" key="1">
    <source>
        <dbReference type="ARBA" id="ARBA00005466"/>
    </source>
</evidence>
<dbReference type="GO" id="GO:0071949">
    <property type="term" value="F:FAD binding"/>
    <property type="evidence" value="ECO:0007669"/>
    <property type="project" value="InterPro"/>
</dbReference>
<dbReference type="GO" id="GO:0004631">
    <property type="term" value="F:phosphomevalonate kinase activity"/>
    <property type="evidence" value="ECO:0007669"/>
    <property type="project" value="InterPro"/>
</dbReference>
<evidence type="ECO:0000313" key="7">
    <source>
        <dbReference type="Proteomes" id="UP000799424"/>
    </source>
</evidence>
<evidence type="ECO:0000256" key="2">
    <source>
        <dbReference type="ARBA" id="ARBA00022630"/>
    </source>
</evidence>
<dbReference type="Pfam" id="PF00156">
    <property type="entry name" value="Pribosyltran"/>
    <property type="match status" value="1"/>
</dbReference>
<dbReference type="OrthoDB" id="363185at2759"/>
<keyword evidence="4" id="KW-0560">Oxidoreductase</keyword>
<dbReference type="PANTHER" id="PTHR42973">
    <property type="entry name" value="BINDING OXIDOREDUCTASE, PUTATIVE (AFU_ORTHOLOGUE AFUA_1G17690)-RELATED"/>
    <property type="match status" value="1"/>
</dbReference>
<protein>
    <submittedName>
        <fullName evidence="6">Phosphoribosyl transferase domain protein</fullName>
    </submittedName>
</protein>
<dbReference type="GO" id="GO:0019287">
    <property type="term" value="P:isopentenyl diphosphate biosynthetic process, mevalonate pathway"/>
    <property type="evidence" value="ECO:0007669"/>
    <property type="project" value="UniProtKB-UniPathway"/>
</dbReference>
<dbReference type="EMBL" id="MU006246">
    <property type="protein sequence ID" value="KAF2819245.1"/>
    <property type="molecule type" value="Genomic_DNA"/>
</dbReference>
<dbReference type="InterPro" id="IPR050416">
    <property type="entry name" value="FAD-linked_Oxidoreductase"/>
</dbReference>
<dbReference type="GO" id="GO:0006695">
    <property type="term" value="P:cholesterol biosynthetic process"/>
    <property type="evidence" value="ECO:0007669"/>
    <property type="project" value="InterPro"/>
</dbReference>
<proteinExistence type="inferred from homology"/>
<comment type="similarity">
    <text evidence="1">Belongs to the oxygen-dependent FAD-linked oxidoreductase family.</text>
</comment>
<dbReference type="CDD" id="cd06223">
    <property type="entry name" value="PRTases_typeI"/>
    <property type="match status" value="1"/>
</dbReference>
<evidence type="ECO:0000313" key="6">
    <source>
        <dbReference type="EMBL" id="KAF2819245.1"/>
    </source>
</evidence>
<dbReference type="PANTHER" id="PTHR42973:SF25">
    <property type="entry name" value="PHOSPHOMEVALONATE KINASE"/>
    <property type="match status" value="1"/>
</dbReference>
<dbReference type="InterPro" id="IPR005919">
    <property type="entry name" value="Pmev_kin_anim"/>
</dbReference>
<dbReference type="Proteomes" id="UP000799424">
    <property type="component" value="Unassembled WGS sequence"/>
</dbReference>
<dbReference type="InterPro" id="IPR029063">
    <property type="entry name" value="SAM-dependent_MTases_sf"/>
</dbReference>
<dbReference type="Pfam" id="PF01565">
    <property type="entry name" value="FAD_binding_4"/>
    <property type="match status" value="1"/>
</dbReference>
<name>A0A6A6ZG52_9PLEO</name>
<evidence type="ECO:0000256" key="4">
    <source>
        <dbReference type="ARBA" id="ARBA00023002"/>
    </source>
</evidence>
<gene>
    <name evidence="6" type="ORF">CC86DRAFT_363301</name>
</gene>
<dbReference type="InterPro" id="IPR029057">
    <property type="entry name" value="PRTase-like"/>
</dbReference>
<dbReference type="SUPFAM" id="SSF53335">
    <property type="entry name" value="S-adenosyl-L-methionine-dependent methyltransferases"/>
    <property type="match status" value="1"/>
</dbReference>
<keyword evidence="3" id="KW-0274">FAD</keyword>
<keyword evidence="6" id="KW-0808">Transferase</keyword>
<keyword evidence="7" id="KW-1185">Reference proteome</keyword>
<dbReference type="AlphaFoldDB" id="A0A6A6ZG52"/>
<dbReference type="SUPFAM" id="SSF56176">
    <property type="entry name" value="FAD-binding/transporter-associated domain-like"/>
    <property type="match status" value="1"/>
</dbReference>
<dbReference type="Gene3D" id="3.30.465.10">
    <property type="match status" value="1"/>
</dbReference>
<dbReference type="Gene3D" id="3.40.50.300">
    <property type="entry name" value="P-loop containing nucleotide triphosphate hydrolases"/>
    <property type="match status" value="1"/>
</dbReference>
<feature type="domain" description="FAD-binding PCMH-type" evidence="5">
    <location>
        <begin position="282"/>
        <end position="476"/>
    </location>
</feature>
<evidence type="ECO:0000259" key="5">
    <source>
        <dbReference type="PROSITE" id="PS51387"/>
    </source>
</evidence>
<keyword evidence="2" id="KW-0285">Flavoprotein</keyword>
<dbReference type="InterPro" id="IPR006094">
    <property type="entry name" value="Oxid_FAD_bind_N"/>
</dbReference>
<dbReference type="PROSITE" id="PS51387">
    <property type="entry name" value="FAD_PCMH"/>
    <property type="match status" value="1"/>
</dbReference>
<organism evidence="6 7">
    <name type="scientific">Ophiobolus disseminans</name>
    <dbReference type="NCBI Taxonomy" id="1469910"/>
    <lineage>
        <taxon>Eukaryota</taxon>
        <taxon>Fungi</taxon>
        <taxon>Dikarya</taxon>
        <taxon>Ascomycota</taxon>
        <taxon>Pezizomycotina</taxon>
        <taxon>Dothideomycetes</taxon>
        <taxon>Pleosporomycetidae</taxon>
        <taxon>Pleosporales</taxon>
        <taxon>Pleosporineae</taxon>
        <taxon>Phaeosphaeriaceae</taxon>
        <taxon>Ophiobolus</taxon>
    </lineage>
</organism>
<dbReference type="Pfam" id="PF04275">
    <property type="entry name" value="P-mevalo_kinase"/>
    <property type="match status" value="1"/>
</dbReference>
<dbReference type="GO" id="GO:0016491">
    <property type="term" value="F:oxidoreductase activity"/>
    <property type="evidence" value="ECO:0007669"/>
    <property type="project" value="UniProtKB-KW"/>
</dbReference>
<dbReference type="InterPro" id="IPR016169">
    <property type="entry name" value="FAD-bd_PCMH_sub2"/>
</dbReference>
<dbReference type="InterPro" id="IPR000836">
    <property type="entry name" value="PRTase_dom"/>
</dbReference>
<dbReference type="UniPathway" id="UPA00057">
    <property type="reaction ID" value="UER00099"/>
</dbReference>
<sequence>MAALSHLKRALKAASSPHHALTDTQYATAFDALLQTSSHVAYRDFIFPELTRLFDTHFPEKDKIRVLEIGPGPKSVLAHLPLRLREQIGGYVAYEPNGEFAENLARENGKGVELPGLVGAVNIRQQAFTLESDGDDKFDVVLFCHSMYGMKPARGYIERALEMLTDDGMVVVFHRDGVLDFEGLVCHDTTSFPTAVVRVADEDKALDVFAAFIAGGAVDDEASRITWREVCRSLGRRYHNQLEFSAPESMVAFSRHATALPELTAQVPLVEEVRKIKNGGARLQHPAGIVRPENIEQVQQCVQWAVKHKLSLTVVGGSHGGHCLRSNVVAVDMSELDQVYVLKAGEGIGEGGKGEDYGPLVVAEAGCTTGDIIRTTMAAGLTVPLGSRPSVGAGLWLQGGIGHLSRLHGLASDAIVRAVLISVATGEILRIGNVPSQHVPLGSLHPKDNDDLMWALKGAGTNFGIVLSVTLKAIPAPTYVTRNWTVPLDDGINGQLRIREFDDLVAGKLDRNRSADAYLYCEDGELRMGITMFETSAESVEKAKPAAIPEGAIWGPKNEFKATDSVGLFDSEMYMFGMHGGHGGGKTSSFKRCIFLKDIGRTSIATRLLEAIEFRPSPFCYVHLLHGGGAVTDVASDATAFGCRDWDFACVITGVWPRDEGDDSELARSVKQWVYDVAGGLLPLSCGAYGADLGQDKRDAALAVKAFGPNLGRLTQLKKTHDPSSVLAYACPLKATTAPRLIILATGGSGAGKDFCADVWRTLLVKSGHSTSVVSISDATKREYAATTGANLHRLLEDRAYKEEHRPALTVFFQGQVQDRPNLPQEHFLDVVRGAASVEVLIITGMRDGAPVSSFSHLVPDSKMLEFRVCASAQTRQQRLKASSSGGVDRQTRVMVDYQPDFIFDNDTPGHEAAEYFATHHIIPCLHPDLEKLRDMVRSKPDFPRPNIDFRHVLGITQQPGGLALCTHLLQGLLAGGWSAVDAIVCCEVGGLVFASPLALQVGVSMVLIREAGKLPPPTLSVTKSVSHISALASGSSKERRIEIERDAIGRGAQVAVVDDVLATGETLCAVLQLLCESGVEQADVIVLVLAEFPVHRGRAMLRHRGFGQVGVRSLLVFGGA</sequence>
<dbReference type="Gene3D" id="3.40.462.20">
    <property type="match status" value="1"/>
</dbReference>
<accession>A0A6A6ZG52</accession>
<dbReference type="InterPro" id="IPR036318">
    <property type="entry name" value="FAD-bd_PCMH-like_sf"/>
</dbReference>
<dbReference type="InterPro" id="IPR016166">
    <property type="entry name" value="FAD-bd_PCMH"/>
</dbReference>
<dbReference type="Gene3D" id="3.40.50.2020">
    <property type="match status" value="1"/>
</dbReference>
<reference evidence="6" key="1">
    <citation type="journal article" date="2020" name="Stud. Mycol.">
        <title>101 Dothideomycetes genomes: a test case for predicting lifestyles and emergence of pathogens.</title>
        <authorList>
            <person name="Haridas S."/>
            <person name="Albert R."/>
            <person name="Binder M."/>
            <person name="Bloem J."/>
            <person name="Labutti K."/>
            <person name="Salamov A."/>
            <person name="Andreopoulos B."/>
            <person name="Baker S."/>
            <person name="Barry K."/>
            <person name="Bills G."/>
            <person name="Bluhm B."/>
            <person name="Cannon C."/>
            <person name="Castanera R."/>
            <person name="Culley D."/>
            <person name="Daum C."/>
            <person name="Ezra D."/>
            <person name="Gonzalez J."/>
            <person name="Henrissat B."/>
            <person name="Kuo A."/>
            <person name="Liang C."/>
            <person name="Lipzen A."/>
            <person name="Lutzoni F."/>
            <person name="Magnuson J."/>
            <person name="Mondo S."/>
            <person name="Nolan M."/>
            <person name="Ohm R."/>
            <person name="Pangilinan J."/>
            <person name="Park H.-J."/>
            <person name="Ramirez L."/>
            <person name="Alfaro M."/>
            <person name="Sun H."/>
            <person name="Tritt A."/>
            <person name="Yoshinaga Y."/>
            <person name="Zwiers L.-H."/>
            <person name="Turgeon B."/>
            <person name="Goodwin S."/>
            <person name="Spatafora J."/>
            <person name="Crous P."/>
            <person name="Grigoriev I."/>
        </authorList>
    </citation>
    <scope>NUCLEOTIDE SEQUENCE</scope>
    <source>
        <strain evidence="6">CBS 113818</strain>
    </source>
</reference>
<dbReference type="InterPro" id="IPR027417">
    <property type="entry name" value="P-loop_NTPase"/>
</dbReference>
<dbReference type="Pfam" id="PF13489">
    <property type="entry name" value="Methyltransf_23"/>
    <property type="match status" value="1"/>
</dbReference>